<protein>
    <submittedName>
        <fullName evidence="2">Uncharacterized protein</fullName>
    </submittedName>
</protein>
<keyword evidence="1" id="KW-0812">Transmembrane</keyword>
<gene>
    <name evidence="2" type="ORF">ACFFRI_08350</name>
</gene>
<keyword evidence="1" id="KW-1133">Transmembrane helix</keyword>
<accession>A0ABV5K8I0</accession>
<name>A0ABV5K8I0_9ACTN</name>
<dbReference type="Proteomes" id="UP001589750">
    <property type="component" value="Unassembled WGS sequence"/>
</dbReference>
<proteinExistence type="predicted"/>
<keyword evidence="3" id="KW-1185">Reference proteome</keyword>
<dbReference type="EMBL" id="JBHMDG010000011">
    <property type="protein sequence ID" value="MFB9313051.1"/>
    <property type="molecule type" value="Genomic_DNA"/>
</dbReference>
<organism evidence="2 3">
    <name type="scientific">Nocardioides plantarum</name>
    <dbReference type="NCBI Taxonomy" id="29299"/>
    <lineage>
        <taxon>Bacteria</taxon>
        <taxon>Bacillati</taxon>
        <taxon>Actinomycetota</taxon>
        <taxon>Actinomycetes</taxon>
        <taxon>Propionibacteriales</taxon>
        <taxon>Nocardioidaceae</taxon>
        <taxon>Nocardioides</taxon>
    </lineage>
</organism>
<reference evidence="2 3" key="1">
    <citation type="submission" date="2024-09" db="EMBL/GenBank/DDBJ databases">
        <authorList>
            <person name="Sun Q."/>
            <person name="Mori K."/>
        </authorList>
    </citation>
    <scope>NUCLEOTIDE SEQUENCE [LARGE SCALE GENOMIC DNA]</scope>
    <source>
        <strain evidence="2 3">JCM 9626</strain>
    </source>
</reference>
<comment type="caution">
    <text evidence="2">The sequence shown here is derived from an EMBL/GenBank/DDBJ whole genome shotgun (WGS) entry which is preliminary data.</text>
</comment>
<evidence type="ECO:0000256" key="1">
    <source>
        <dbReference type="SAM" id="Phobius"/>
    </source>
</evidence>
<feature type="transmembrane region" description="Helical" evidence="1">
    <location>
        <begin position="163"/>
        <end position="182"/>
    </location>
</feature>
<evidence type="ECO:0000313" key="3">
    <source>
        <dbReference type="Proteomes" id="UP001589750"/>
    </source>
</evidence>
<evidence type="ECO:0000313" key="2">
    <source>
        <dbReference type="EMBL" id="MFB9313051.1"/>
    </source>
</evidence>
<sequence length="229" mass="23984">MTTTAPRPTEHEIAAFVDQVRAHLTGLTDEERDDLTGGLEADLADQLAEPYGSAGWAGGVDLDDPRAYAAELRLAAGLPEATTRRLALPQLPQVVGVEATLDACRAGFLQVVGSRPWSAATWDVVRELGPIWWAARAWIALTVLDAARADHPVSLVPSFGSPVAAFASLAAALVLSVLLGLGRLLPDPRARGHLAGRLAVLALNVAVVVGVCTLEVPMPGYMVGSNTCI</sequence>
<keyword evidence="1" id="KW-0472">Membrane</keyword>
<dbReference type="RefSeq" id="WP_140011211.1">
    <property type="nucleotide sequence ID" value="NZ_JBHMDG010000011.1"/>
</dbReference>
<feature type="transmembrane region" description="Helical" evidence="1">
    <location>
        <begin position="194"/>
        <end position="216"/>
    </location>
</feature>